<dbReference type="EMBL" id="BAAABU010000003">
    <property type="protein sequence ID" value="GAA0223392.1"/>
    <property type="molecule type" value="Genomic_DNA"/>
</dbReference>
<name>A0ABN0TJR2_9PSEU</name>
<gene>
    <name evidence="1" type="ORF">GCM10010492_21940</name>
</gene>
<evidence type="ECO:0000313" key="1">
    <source>
        <dbReference type="EMBL" id="GAA0223392.1"/>
    </source>
</evidence>
<sequence length="356" mass="37915">MTVATGSPEHVAHVDDLARRLVAAGVPRVREESIPMRRWTPRRCELRPFGPAVPVAYTARTGPEGVTGLLSSRARAGVVGLARIPSTERNVLDWDGDPVPDPSLAQEEIRDALARFETAGAVGAVLVVDEPDTFLLRDGRHRGIPAVFVGPDHGLREGEEVTVVLEADIDVVTTRNLVALVPGSTLDLVALQSATDGPDALADNDSVLAAVAELARAELTAGVLVLLTTGRLATEEVWGVPAFLAEHRDDVVPRLSAAVSVDGPCFATAHRAVLDCARRALVRAGAEPGVLRPFVPDDRSPDGRTWPGDGGPFWCAGVPTLQLPRVDTLGQAVRELSATPREEVSRRVVLETPLHR</sequence>
<protein>
    <submittedName>
        <fullName evidence="1">Uncharacterized protein</fullName>
    </submittedName>
</protein>
<keyword evidence="2" id="KW-1185">Reference proteome</keyword>
<dbReference type="Gene3D" id="3.40.630.10">
    <property type="entry name" value="Zn peptidases"/>
    <property type="match status" value="1"/>
</dbReference>
<comment type="caution">
    <text evidence="1">The sequence shown here is derived from an EMBL/GenBank/DDBJ whole genome shotgun (WGS) entry which is preliminary data.</text>
</comment>
<accession>A0ABN0TJR2</accession>
<dbReference type="Proteomes" id="UP001500416">
    <property type="component" value="Unassembled WGS sequence"/>
</dbReference>
<evidence type="ECO:0000313" key="2">
    <source>
        <dbReference type="Proteomes" id="UP001500416"/>
    </source>
</evidence>
<reference evidence="1 2" key="1">
    <citation type="journal article" date="2019" name="Int. J. Syst. Evol. Microbiol.">
        <title>The Global Catalogue of Microorganisms (GCM) 10K type strain sequencing project: providing services to taxonomists for standard genome sequencing and annotation.</title>
        <authorList>
            <consortium name="The Broad Institute Genomics Platform"/>
            <consortium name="The Broad Institute Genome Sequencing Center for Infectious Disease"/>
            <person name="Wu L."/>
            <person name="Ma J."/>
        </authorList>
    </citation>
    <scope>NUCLEOTIDE SEQUENCE [LARGE SCALE GENOMIC DNA]</scope>
    <source>
        <strain evidence="1 2">JCM 3380</strain>
    </source>
</reference>
<dbReference type="RefSeq" id="WP_343933598.1">
    <property type="nucleotide sequence ID" value="NZ_BAAABU010000003.1"/>
</dbReference>
<organism evidence="1 2">
    <name type="scientific">Saccharothrix mutabilis subsp. mutabilis</name>
    <dbReference type="NCBI Taxonomy" id="66855"/>
    <lineage>
        <taxon>Bacteria</taxon>
        <taxon>Bacillati</taxon>
        <taxon>Actinomycetota</taxon>
        <taxon>Actinomycetes</taxon>
        <taxon>Pseudonocardiales</taxon>
        <taxon>Pseudonocardiaceae</taxon>
        <taxon>Saccharothrix</taxon>
    </lineage>
</organism>
<proteinExistence type="predicted"/>
<dbReference type="Gene3D" id="3.50.30.30">
    <property type="match status" value="1"/>
</dbReference>